<protein>
    <submittedName>
        <fullName evidence="2">Prepilin-type N-terminal cleavage/methylation domain-containing protein</fullName>
    </submittedName>
</protein>
<dbReference type="InterPro" id="IPR045584">
    <property type="entry name" value="Pilin-like"/>
</dbReference>
<dbReference type="Proteomes" id="UP000190105">
    <property type="component" value="Unassembled WGS sequence"/>
</dbReference>
<accession>A0A1T4WY60</accession>
<dbReference type="Gene3D" id="3.30.700.10">
    <property type="entry name" value="Glycoprotein, Type 4 Pilin"/>
    <property type="match status" value="1"/>
</dbReference>
<dbReference type="STRING" id="1147123.SAMN05443428_104174"/>
<dbReference type="SUPFAM" id="SSF54523">
    <property type="entry name" value="Pili subunits"/>
    <property type="match status" value="1"/>
</dbReference>
<dbReference type="OrthoDB" id="1751751at2"/>
<evidence type="ECO:0000313" key="2">
    <source>
        <dbReference type="EMBL" id="SKA82189.1"/>
    </source>
</evidence>
<evidence type="ECO:0000256" key="1">
    <source>
        <dbReference type="SAM" id="Phobius"/>
    </source>
</evidence>
<keyword evidence="1" id="KW-0812">Transmembrane</keyword>
<organism evidence="2 3">
    <name type="scientific">Caloramator quimbayensis</name>
    <dbReference type="NCBI Taxonomy" id="1147123"/>
    <lineage>
        <taxon>Bacteria</taxon>
        <taxon>Bacillati</taxon>
        <taxon>Bacillota</taxon>
        <taxon>Clostridia</taxon>
        <taxon>Eubacteriales</taxon>
        <taxon>Clostridiaceae</taxon>
        <taxon>Caloramator</taxon>
    </lineage>
</organism>
<sequence>MKKGFILIEMAIVVAILGILLSISYINFTRLSVKSNVDSKADEIASMLRDTYENGNKEMNFKDYYIEIIKNGNSFEVSLISHKNSVRKTDLKDFELNIVGQTFESSPKYIYFSPNGEVFLSNEKIEEGYDYNIDDKKFSDIVIKKGEKISKKIHIDDMPLGNITVD</sequence>
<keyword evidence="3" id="KW-1185">Reference proteome</keyword>
<proteinExistence type="predicted"/>
<reference evidence="3" key="1">
    <citation type="submission" date="2017-02" db="EMBL/GenBank/DDBJ databases">
        <authorList>
            <person name="Varghese N."/>
            <person name="Submissions S."/>
        </authorList>
    </citation>
    <scope>NUCLEOTIDE SEQUENCE [LARGE SCALE GENOMIC DNA]</scope>
    <source>
        <strain evidence="3">USBA 833</strain>
    </source>
</reference>
<dbReference type="InterPro" id="IPR012902">
    <property type="entry name" value="N_methyl_site"/>
</dbReference>
<evidence type="ECO:0000313" key="3">
    <source>
        <dbReference type="Proteomes" id="UP000190105"/>
    </source>
</evidence>
<feature type="transmembrane region" description="Helical" evidence="1">
    <location>
        <begin position="6"/>
        <end position="26"/>
    </location>
</feature>
<keyword evidence="1" id="KW-0472">Membrane</keyword>
<dbReference type="NCBIfam" id="TIGR02532">
    <property type="entry name" value="IV_pilin_GFxxxE"/>
    <property type="match status" value="1"/>
</dbReference>
<dbReference type="RefSeq" id="WP_078695800.1">
    <property type="nucleotide sequence ID" value="NZ_FUYH01000004.1"/>
</dbReference>
<keyword evidence="1" id="KW-1133">Transmembrane helix</keyword>
<dbReference type="AlphaFoldDB" id="A0A1T4WY60"/>
<dbReference type="EMBL" id="FUYH01000004">
    <property type="protein sequence ID" value="SKA82189.1"/>
    <property type="molecule type" value="Genomic_DNA"/>
</dbReference>
<name>A0A1T4WY60_9CLOT</name>
<gene>
    <name evidence="2" type="ORF">SAMN05443428_104174</name>
</gene>